<dbReference type="Proteomes" id="UP001152561">
    <property type="component" value="Unassembled WGS sequence"/>
</dbReference>
<keyword evidence="1" id="KW-0677">Repeat</keyword>
<gene>
    <name evidence="3" type="ORF">K7X08_021460</name>
</gene>
<dbReference type="InterPro" id="IPR011990">
    <property type="entry name" value="TPR-like_helical_dom_sf"/>
</dbReference>
<keyword evidence="4" id="KW-1185">Reference proteome</keyword>
<evidence type="ECO:0000313" key="3">
    <source>
        <dbReference type="EMBL" id="KAJ8551445.1"/>
    </source>
</evidence>
<dbReference type="Pfam" id="PF01535">
    <property type="entry name" value="PPR"/>
    <property type="match status" value="4"/>
</dbReference>
<dbReference type="Gene3D" id="1.25.40.10">
    <property type="entry name" value="Tetratricopeptide repeat domain"/>
    <property type="match status" value="3"/>
</dbReference>
<proteinExistence type="predicted"/>
<dbReference type="InterPro" id="IPR002885">
    <property type="entry name" value="PPR_rpt"/>
</dbReference>
<evidence type="ECO:0000313" key="4">
    <source>
        <dbReference type="Proteomes" id="UP001152561"/>
    </source>
</evidence>
<sequence>MISGYCHNGRLDDARALFDAFQGKKIRTWTSMLSGYAKARRFRDAVDMFDEMPEKNVVTYNAMLSGYLENGDFISARRLFDEMFERNVATWNSMISGYVKGRRMREAREVFDVMPERNEVMISWNPNVLSWNALLAGYIHNDMVEEAKELFMQMPTRNIASWAAVISRLMHNGQSLASLELAQMHRLGNIPSDSSFTGALLSCADIGDVEVGRQIHSLSFKAGCKYNLYVGNGLITIYAKCKNLEDDAEAFGLKRSDMISFPSIPAGHSDNFRLEDAVRVFQQMPNRDVVSWTAVISTYVQGGRGEIAYVIS</sequence>
<feature type="repeat" description="PPR" evidence="2">
    <location>
        <begin position="127"/>
        <end position="161"/>
    </location>
</feature>
<dbReference type="NCBIfam" id="TIGR00756">
    <property type="entry name" value="PPR"/>
    <property type="match status" value="5"/>
</dbReference>
<dbReference type="EMBL" id="JAJAGQ010000010">
    <property type="protein sequence ID" value="KAJ8551445.1"/>
    <property type="molecule type" value="Genomic_DNA"/>
</dbReference>
<reference evidence="4" key="1">
    <citation type="journal article" date="2023" name="Proc. Natl. Acad. Sci. U.S.A.">
        <title>Genomic and structural basis for evolution of tropane alkaloid biosynthesis.</title>
        <authorList>
            <person name="Wanga Y.-J."/>
            <person name="Taina T."/>
            <person name="Yua J.-Y."/>
            <person name="Lia J."/>
            <person name="Xua B."/>
            <person name="Chenc J."/>
            <person name="D'Auriad J.C."/>
            <person name="Huanga J.-P."/>
            <person name="Huanga S.-X."/>
        </authorList>
    </citation>
    <scope>NUCLEOTIDE SEQUENCE [LARGE SCALE GENOMIC DNA]</scope>
    <source>
        <strain evidence="4">cv. KIB-2019</strain>
    </source>
</reference>
<organism evidence="3 4">
    <name type="scientific">Anisodus acutangulus</name>
    <dbReference type="NCBI Taxonomy" id="402998"/>
    <lineage>
        <taxon>Eukaryota</taxon>
        <taxon>Viridiplantae</taxon>
        <taxon>Streptophyta</taxon>
        <taxon>Embryophyta</taxon>
        <taxon>Tracheophyta</taxon>
        <taxon>Spermatophyta</taxon>
        <taxon>Magnoliopsida</taxon>
        <taxon>eudicotyledons</taxon>
        <taxon>Gunneridae</taxon>
        <taxon>Pentapetalae</taxon>
        <taxon>asterids</taxon>
        <taxon>lamiids</taxon>
        <taxon>Solanales</taxon>
        <taxon>Solanaceae</taxon>
        <taxon>Solanoideae</taxon>
        <taxon>Hyoscyameae</taxon>
        <taxon>Anisodus</taxon>
    </lineage>
</organism>
<evidence type="ECO:0000256" key="1">
    <source>
        <dbReference type="ARBA" id="ARBA00022737"/>
    </source>
</evidence>
<accession>A0A9Q1M4A1</accession>
<name>A0A9Q1M4A1_9SOLA</name>
<dbReference type="GO" id="GO:0009451">
    <property type="term" value="P:RNA modification"/>
    <property type="evidence" value="ECO:0007669"/>
    <property type="project" value="InterPro"/>
</dbReference>
<evidence type="ECO:0008006" key="5">
    <source>
        <dbReference type="Google" id="ProtNLM"/>
    </source>
</evidence>
<dbReference type="InterPro" id="IPR046960">
    <property type="entry name" value="PPR_At4g14850-like_plant"/>
</dbReference>
<dbReference type="PROSITE" id="PS51375">
    <property type="entry name" value="PPR"/>
    <property type="match status" value="3"/>
</dbReference>
<dbReference type="Pfam" id="PF13041">
    <property type="entry name" value="PPR_2"/>
    <property type="match status" value="1"/>
</dbReference>
<dbReference type="AlphaFoldDB" id="A0A9Q1M4A1"/>
<feature type="repeat" description="PPR" evidence="2">
    <location>
        <begin position="25"/>
        <end position="55"/>
    </location>
</feature>
<dbReference type="PANTHER" id="PTHR47926">
    <property type="entry name" value="PENTATRICOPEPTIDE REPEAT-CONTAINING PROTEIN"/>
    <property type="match status" value="1"/>
</dbReference>
<dbReference type="OrthoDB" id="1868231at2759"/>
<evidence type="ECO:0000256" key="2">
    <source>
        <dbReference type="PROSITE-ProRule" id="PRU00708"/>
    </source>
</evidence>
<protein>
    <recommendedName>
        <fullName evidence="5">Pentatricopeptide repeat-containing protein</fullName>
    </recommendedName>
</protein>
<dbReference type="GO" id="GO:0003723">
    <property type="term" value="F:RNA binding"/>
    <property type="evidence" value="ECO:0007669"/>
    <property type="project" value="InterPro"/>
</dbReference>
<comment type="caution">
    <text evidence="3">The sequence shown here is derived from an EMBL/GenBank/DDBJ whole genome shotgun (WGS) entry which is preliminary data.</text>
</comment>
<feature type="repeat" description="PPR" evidence="2">
    <location>
        <begin position="56"/>
        <end position="90"/>
    </location>
</feature>